<feature type="transmembrane region" description="Helical" evidence="6">
    <location>
        <begin position="188"/>
        <end position="207"/>
    </location>
</feature>
<dbReference type="InterPro" id="IPR001123">
    <property type="entry name" value="LeuE-type"/>
</dbReference>
<reference evidence="7" key="1">
    <citation type="submission" date="2023-03" db="EMBL/GenBank/DDBJ databases">
        <title>Classification of Bisgaard taxon 6 and taxon 10 as Exercitatus varius gen. nov., spec. nov.</title>
        <authorList>
            <person name="Christensen H."/>
        </authorList>
    </citation>
    <scope>NUCLEOTIDE SEQUENCE</scope>
    <source>
        <strain evidence="7">86116</strain>
    </source>
</reference>
<comment type="subcellular location">
    <subcellularLocation>
        <location evidence="1">Cell membrane</location>
        <topology evidence="1">Multi-pass membrane protein</topology>
    </subcellularLocation>
</comment>
<comment type="caution">
    <text evidence="7">The sequence shown here is derived from an EMBL/GenBank/DDBJ whole genome shotgun (WGS) entry which is preliminary data.</text>
</comment>
<dbReference type="Pfam" id="PF01810">
    <property type="entry name" value="LysE"/>
    <property type="match status" value="1"/>
</dbReference>
<feature type="transmembrane region" description="Helical" evidence="6">
    <location>
        <begin position="124"/>
        <end position="140"/>
    </location>
</feature>
<feature type="transmembrane region" description="Helical" evidence="6">
    <location>
        <begin position="34"/>
        <end position="59"/>
    </location>
</feature>
<protein>
    <submittedName>
        <fullName evidence="7">LysE family transporter</fullName>
    </submittedName>
</protein>
<feature type="transmembrane region" description="Helical" evidence="6">
    <location>
        <begin position="65"/>
        <end position="83"/>
    </location>
</feature>
<evidence type="ECO:0000256" key="1">
    <source>
        <dbReference type="ARBA" id="ARBA00004651"/>
    </source>
</evidence>
<organism evidence="7 8">
    <name type="scientific">Exercitatus varius</name>
    <dbReference type="NCBI Taxonomy" id="67857"/>
    <lineage>
        <taxon>Bacteria</taxon>
        <taxon>Pseudomonadati</taxon>
        <taxon>Pseudomonadota</taxon>
        <taxon>Gammaproteobacteria</taxon>
        <taxon>Pasteurellales</taxon>
        <taxon>Pasteurellaceae</taxon>
        <taxon>Exercitatus</taxon>
    </lineage>
</organism>
<dbReference type="EMBL" id="JARQTW010000012">
    <property type="protein sequence ID" value="MDG2950458.1"/>
    <property type="molecule type" value="Genomic_DNA"/>
</dbReference>
<dbReference type="AlphaFoldDB" id="A0AAW6QE49"/>
<dbReference type="GO" id="GO:0015171">
    <property type="term" value="F:amino acid transmembrane transporter activity"/>
    <property type="evidence" value="ECO:0007669"/>
    <property type="project" value="TreeGrafter"/>
</dbReference>
<dbReference type="RefSeq" id="WP_317477461.1">
    <property type="nucleotide sequence ID" value="NZ_JARQTW010000012.1"/>
</dbReference>
<keyword evidence="2" id="KW-1003">Cell membrane</keyword>
<feature type="transmembrane region" description="Helical" evidence="6">
    <location>
        <begin position="146"/>
        <end position="167"/>
    </location>
</feature>
<gene>
    <name evidence="7" type="ORF">P7M15_08005</name>
</gene>
<accession>A0AAW6QE49</accession>
<evidence type="ECO:0000256" key="4">
    <source>
        <dbReference type="ARBA" id="ARBA00022989"/>
    </source>
</evidence>
<evidence type="ECO:0000256" key="3">
    <source>
        <dbReference type="ARBA" id="ARBA00022692"/>
    </source>
</evidence>
<evidence type="ECO:0000313" key="7">
    <source>
        <dbReference type="EMBL" id="MDG2950458.1"/>
    </source>
</evidence>
<sequence>MWAVLLVNLVGLASPGPDFFYVSRKAASDTTPNAIAGAAGIGIGIWFWATIAVFGLSVLNDITPLSSYIIMCLGGAYLAYSGIKMLQITRNTPLQLNGNRYEQRTNLVKEIGKGLMINLSNGKAVVFFTSVLSGFTAQISSLLESYVVIFLLGVETFLYFCLIAFFFSRKLVRDFYTKYTRYIDNFAGVIFLLFGADLIYQGIVSIFSHL</sequence>
<name>A0AAW6QE49_9PAST</name>
<keyword evidence="3 6" id="KW-0812">Transmembrane</keyword>
<dbReference type="PANTHER" id="PTHR30086">
    <property type="entry name" value="ARGININE EXPORTER PROTEIN ARGO"/>
    <property type="match status" value="1"/>
</dbReference>
<evidence type="ECO:0000313" key="8">
    <source>
        <dbReference type="Proteomes" id="UP001214976"/>
    </source>
</evidence>
<evidence type="ECO:0000256" key="6">
    <source>
        <dbReference type="SAM" id="Phobius"/>
    </source>
</evidence>
<evidence type="ECO:0000256" key="2">
    <source>
        <dbReference type="ARBA" id="ARBA00022475"/>
    </source>
</evidence>
<proteinExistence type="predicted"/>
<dbReference type="PANTHER" id="PTHR30086:SF19">
    <property type="entry name" value="THREONINE EFFLUX PROTEIN"/>
    <property type="match status" value="1"/>
</dbReference>
<dbReference type="GO" id="GO:0005886">
    <property type="term" value="C:plasma membrane"/>
    <property type="evidence" value="ECO:0007669"/>
    <property type="project" value="UniProtKB-SubCell"/>
</dbReference>
<keyword evidence="4 6" id="KW-1133">Transmembrane helix</keyword>
<dbReference type="Proteomes" id="UP001214976">
    <property type="component" value="Unassembled WGS sequence"/>
</dbReference>
<evidence type="ECO:0000256" key="5">
    <source>
        <dbReference type="ARBA" id="ARBA00023136"/>
    </source>
</evidence>
<keyword evidence="5 6" id="KW-0472">Membrane</keyword>